<organism evidence="2 3">
    <name type="scientific">Pseudomonas taetrolens</name>
    <dbReference type="NCBI Taxonomy" id="47884"/>
    <lineage>
        <taxon>Bacteria</taxon>
        <taxon>Pseudomonadati</taxon>
        <taxon>Pseudomonadota</taxon>
        <taxon>Gammaproteobacteria</taxon>
        <taxon>Pseudomonadales</taxon>
        <taxon>Pseudomonadaceae</taxon>
        <taxon>Pseudomonas</taxon>
    </lineage>
</organism>
<evidence type="ECO:0000313" key="2">
    <source>
        <dbReference type="EMBL" id="KMM84389.1"/>
    </source>
</evidence>
<feature type="domain" description="Glycosyl transferase family 1" evidence="1">
    <location>
        <begin position="281"/>
        <end position="433"/>
    </location>
</feature>
<proteinExistence type="predicted"/>
<dbReference type="PANTHER" id="PTHR12526:SF630">
    <property type="entry name" value="GLYCOSYLTRANSFERASE"/>
    <property type="match status" value="1"/>
</dbReference>
<dbReference type="PANTHER" id="PTHR12526">
    <property type="entry name" value="GLYCOSYLTRANSFERASE"/>
    <property type="match status" value="1"/>
</dbReference>
<comment type="caution">
    <text evidence="2">The sequence shown here is derived from an EMBL/GenBank/DDBJ whole genome shotgun (WGS) entry which is preliminary data.</text>
</comment>
<protein>
    <recommendedName>
        <fullName evidence="1">Glycosyl transferase family 1 domain-containing protein</fullName>
    </recommendedName>
</protein>
<dbReference type="InterPro" id="IPR001296">
    <property type="entry name" value="Glyco_trans_1"/>
</dbReference>
<dbReference type="PATRIC" id="fig|47884.3.peg.3319"/>
<dbReference type="AlphaFoldDB" id="A0A0J6GQJ4"/>
<evidence type="ECO:0000313" key="3">
    <source>
        <dbReference type="Proteomes" id="UP000036395"/>
    </source>
</evidence>
<name>A0A0J6GQJ4_PSETA</name>
<dbReference type="SUPFAM" id="SSF53756">
    <property type="entry name" value="UDP-Glycosyltransferase/glycogen phosphorylase"/>
    <property type="match status" value="1"/>
</dbReference>
<reference evidence="2 3" key="1">
    <citation type="submission" date="2015-02" db="EMBL/GenBank/DDBJ databases">
        <title>Pseudomonas helleri sp. nov. and Pseudomonas weihenstephanensis sp. nov., isolated from raw cows milk.</title>
        <authorList>
            <person name="von Neubeck M."/>
            <person name="Huptas C."/>
            <person name="Wenning M."/>
            <person name="Scherer S."/>
        </authorList>
    </citation>
    <scope>NUCLEOTIDE SEQUENCE [LARGE SCALE GENOMIC DNA]</scope>
    <source>
        <strain evidence="2 3">DSM 21104</strain>
    </source>
</reference>
<accession>A0A0J6GQJ4</accession>
<dbReference type="EMBL" id="JYLA01000005">
    <property type="protein sequence ID" value="KMM84389.1"/>
    <property type="molecule type" value="Genomic_DNA"/>
</dbReference>
<dbReference type="Pfam" id="PF00534">
    <property type="entry name" value="Glycos_transf_1"/>
    <property type="match status" value="1"/>
</dbReference>
<dbReference type="STRING" id="47884.SAMN04490203_2615"/>
<dbReference type="GO" id="GO:0016757">
    <property type="term" value="F:glycosyltransferase activity"/>
    <property type="evidence" value="ECO:0007669"/>
    <property type="project" value="InterPro"/>
</dbReference>
<gene>
    <name evidence="2" type="ORF">TU78_14305</name>
</gene>
<dbReference type="GO" id="GO:1901135">
    <property type="term" value="P:carbohydrate derivative metabolic process"/>
    <property type="evidence" value="ECO:0007669"/>
    <property type="project" value="UniProtKB-ARBA"/>
</dbReference>
<dbReference type="Proteomes" id="UP000036395">
    <property type="component" value="Unassembled WGS sequence"/>
</dbReference>
<dbReference type="Gene3D" id="3.40.50.2000">
    <property type="entry name" value="Glycogen Phosphorylase B"/>
    <property type="match status" value="3"/>
</dbReference>
<evidence type="ECO:0000259" key="1">
    <source>
        <dbReference type="Pfam" id="PF00534"/>
    </source>
</evidence>
<sequence length="567" mass="62170">MMSRKFGSRGFAVQQVISVLYELAEQGGGVTRVSLGRTAALVEAGVNARIAVLDFDERLDTTIRNLVDQGRIPETVKVLNFYKWFACKALEVISPGVAGGIDSNIEHLQVKVGRRIDHINGANVSVVRYITIKGYVYLEEFQNHLTGGVMVVISMPGKRPLKFNSLDAAHAYWLKCLSVECLPSFIVADSIGAADAVCSVEGDDIYRVLMMHSNHLLKPYRVGGAIAPKYHGVIRGLPHCDRLVLLTRGQLHDMQQQFPSGRYSVIGNLVTLESQDEPVLREANLAVIVSRLHGVKRIKSMVSAFAKVVAINPDARLEIWGSGDQEEEIKALILKLGMQDSIQVMGFATSVSRIFRRASVSLGMSATEGFGISFAESLGYGTPLVSMRTNYGPQEIVADGEDGFIVDAEDEFVEKICLLLGDSALVSSMGSKGALSARRFTSQSIVKLWLDLFDGLAGGSTGREAHARPEGEVLQNRVSSKVGWIYLPEAASEQSAECYRSAKKAWVLEVSAEREFMGEIARVQPGAYEVDEMVFDEVKGRYRFRLMKEGVSFRGAIASRAIKFMLS</sequence>